<proteinExistence type="predicted"/>
<dbReference type="OrthoDB" id="2526171at2759"/>
<dbReference type="EMBL" id="KN822067">
    <property type="protein sequence ID" value="KIM59977.1"/>
    <property type="molecule type" value="Genomic_DNA"/>
</dbReference>
<evidence type="ECO:0000313" key="3">
    <source>
        <dbReference type="EMBL" id="KIM59977.1"/>
    </source>
</evidence>
<dbReference type="HOGENOM" id="CLU_053888_2_0_1"/>
<dbReference type="Proteomes" id="UP000053989">
    <property type="component" value="Unassembled WGS sequence"/>
</dbReference>
<evidence type="ECO:0000256" key="2">
    <source>
        <dbReference type="SAM" id="Phobius"/>
    </source>
</evidence>
<feature type="compositionally biased region" description="Low complexity" evidence="1">
    <location>
        <begin position="156"/>
        <end position="176"/>
    </location>
</feature>
<feature type="region of interest" description="Disordered" evidence="1">
    <location>
        <begin position="144"/>
        <end position="176"/>
    </location>
</feature>
<keyword evidence="2" id="KW-1133">Transmembrane helix</keyword>
<keyword evidence="4" id="KW-1185">Reference proteome</keyword>
<dbReference type="AlphaFoldDB" id="A0A0C3A5I2"/>
<keyword evidence="2" id="KW-0472">Membrane</keyword>
<dbReference type="STRING" id="1036808.A0A0C3A5I2"/>
<protein>
    <submittedName>
        <fullName evidence="3">Uncharacterized protein</fullName>
    </submittedName>
</protein>
<sequence length="306" mass="31911">MDNSKAQSPCLVAAYAQGVCSKGTFSVDPLLSTYHYLGPSVDAANSCECNSITYNLMAACSACQNGSYVNWSSWSTNCSTIYLVYPEEIPSGTAIPHWAYQDVSTSDRFNMTLAQLARDASESTAIKTQAITVAVPSNIPTASLTSGGSQGTITQSPTSSLSSSSTSTVPLTSGGSQETITQALTSSPSSSPKSTTGAIMGGVVGGIVGGIMEGMFVGISAFIIWFCVRRCRQTKPPSAMYDGPTLGGTTTSLFVPPATHLTVYDPSDPSTFPTSLVTNYQNNSIRSNIFAAQSGRPGSYRGVPEI</sequence>
<reference evidence="4" key="2">
    <citation type="submission" date="2015-01" db="EMBL/GenBank/DDBJ databases">
        <title>Evolutionary Origins and Diversification of the Mycorrhizal Mutualists.</title>
        <authorList>
            <consortium name="DOE Joint Genome Institute"/>
            <consortium name="Mycorrhizal Genomics Consortium"/>
            <person name="Kohler A."/>
            <person name="Kuo A."/>
            <person name="Nagy L.G."/>
            <person name="Floudas D."/>
            <person name="Copeland A."/>
            <person name="Barry K.W."/>
            <person name="Cichocki N."/>
            <person name="Veneault-Fourrey C."/>
            <person name="LaButti K."/>
            <person name="Lindquist E.A."/>
            <person name="Lipzen A."/>
            <person name="Lundell T."/>
            <person name="Morin E."/>
            <person name="Murat C."/>
            <person name="Riley R."/>
            <person name="Ohm R."/>
            <person name="Sun H."/>
            <person name="Tunlid A."/>
            <person name="Henrissat B."/>
            <person name="Grigoriev I.V."/>
            <person name="Hibbett D.S."/>
            <person name="Martin F."/>
        </authorList>
    </citation>
    <scope>NUCLEOTIDE SEQUENCE [LARGE SCALE GENOMIC DNA]</scope>
    <source>
        <strain evidence="4">Foug A</strain>
    </source>
</reference>
<accession>A0A0C3A5I2</accession>
<dbReference type="InParanoid" id="A0A0C3A5I2"/>
<feature type="compositionally biased region" description="Polar residues" evidence="1">
    <location>
        <begin position="144"/>
        <end position="155"/>
    </location>
</feature>
<gene>
    <name evidence="3" type="ORF">SCLCIDRAFT_1217234</name>
</gene>
<name>A0A0C3A5I2_9AGAM</name>
<reference evidence="3 4" key="1">
    <citation type="submission" date="2014-04" db="EMBL/GenBank/DDBJ databases">
        <authorList>
            <consortium name="DOE Joint Genome Institute"/>
            <person name="Kuo A."/>
            <person name="Kohler A."/>
            <person name="Nagy L.G."/>
            <person name="Floudas D."/>
            <person name="Copeland A."/>
            <person name="Barry K.W."/>
            <person name="Cichocki N."/>
            <person name="Veneault-Fourrey C."/>
            <person name="LaButti K."/>
            <person name="Lindquist E.A."/>
            <person name="Lipzen A."/>
            <person name="Lundell T."/>
            <person name="Morin E."/>
            <person name="Murat C."/>
            <person name="Sun H."/>
            <person name="Tunlid A."/>
            <person name="Henrissat B."/>
            <person name="Grigoriev I.V."/>
            <person name="Hibbett D.S."/>
            <person name="Martin F."/>
            <person name="Nordberg H.P."/>
            <person name="Cantor M.N."/>
            <person name="Hua S.X."/>
        </authorList>
    </citation>
    <scope>NUCLEOTIDE SEQUENCE [LARGE SCALE GENOMIC DNA]</scope>
    <source>
        <strain evidence="3 4">Foug A</strain>
    </source>
</reference>
<organism evidence="3 4">
    <name type="scientific">Scleroderma citrinum Foug A</name>
    <dbReference type="NCBI Taxonomy" id="1036808"/>
    <lineage>
        <taxon>Eukaryota</taxon>
        <taxon>Fungi</taxon>
        <taxon>Dikarya</taxon>
        <taxon>Basidiomycota</taxon>
        <taxon>Agaricomycotina</taxon>
        <taxon>Agaricomycetes</taxon>
        <taxon>Agaricomycetidae</taxon>
        <taxon>Boletales</taxon>
        <taxon>Sclerodermatineae</taxon>
        <taxon>Sclerodermataceae</taxon>
        <taxon>Scleroderma</taxon>
    </lineage>
</organism>
<evidence type="ECO:0000256" key="1">
    <source>
        <dbReference type="SAM" id="MobiDB-lite"/>
    </source>
</evidence>
<feature type="transmembrane region" description="Helical" evidence="2">
    <location>
        <begin position="198"/>
        <end position="228"/>
    </location>
</feature>
<keyword evidence="2" id="KW-0812">Transmembrane</keyword>
<evidence type="ECO:0000313" key="4">
    <source>
        <dbReference type="Proteomes" id="UP000053989"/>
    </source>
</evidence>